<dbReference type="PANTHER" id="PTHR33844:SF1">
    <property type="entry name" value="SULFOTRANSFERASE DOMAIN-CONTAINING PROTEIN"/>
    <property type="match status" value="1"/>
</dbReference>
<evidence type="ECO:0008006" key="4">
    <source>
        <dbReference type="Google" id="ProtNLM"/>
    </source>
</evidence>
<dbReference type="InterPro" id="IPR027417">
    <property type="entry name" value="P-loop_NTPase"/>
</dbReference>
<dbReference type="EMBL" id="JAKKPZ010000051">
    <property type="protein sequence ID" value="KAI1706061.1"/>
    <property type="molecule type" value="Genomic_DNA"/>
</dbReference>
<dbReference type="Proteomes" id="UP001201812">
    <property type="component" value="Unassembled WGS sequence"/>
</dbReference>
<keyword evidence="1" id="KW-0472">Membrane</keyword>
<sequence length="427" mass="49191">MTESTFKCSISLFIYVLYLAVYWIIEFTKHSKRSVIDGSPQIPEKCVRLGKIIYSLKRIPEEICRREDFVTLDNGFAPVTILKAGHWVLYTLDKRGAIFVELSKPLREYTIDKYPFVCTPMFEEAQQVAELSLESFIKFTKELEMVNDKPPHTLLFTNTARCCSTLFGAMLNHPGYSMVIGEPHVLACLSIGYGEGYWSERDMSTLLPAAMKAIRKDIPSDVLLVIKTESTEARLVGLLHRLMPEIQHIFMFRRGGLDSVDRMYLRDPRNAIIFRIYNFWPLLVTTVFGWLEAGQGVFARKLQPSHNKEWAMLCWAAPYSYYLRFKDTFDFPLVLHKDLMKNPEETLRPIFEKLSIPLECLPNALSCLDHDSQKGTFTSQEVMKSIVATTMTPQLEKSLRRYAEHLKIPYEEVMGISCKSQYANGHC</sequence>
<feature type="transmembrane region" description="Helical" evidence="1">
    <location>
        <begin position="6"/>
        <end position="25"/>
    </location>
</feature>
<evidence type="ECO:0000313" key="3">
    <source>
        <dbReference type="Proteomes" id="UP001201812"/>
    </source>
</evidence>
<protein>
    <recommendedName>
        <fullName evidence="4">Sulfotransferase domain-containing protein</fullName>
    </recommendedName>
</protein>
<dbReference type="Gene3D" id="3.40.50.300">
    <property type="entry name" value="P-loop containing nucleotide triphosphate hydrolases"/>
    <property type="match status" value="1"/>
</dbReference>
<dbReference type="AlphaFoldDB" id="A0AAD4MVN5"/>
<keyword evidence="1" id="KW-1133">Transmembrane helix</keyword>
<keyword evidence="3" id="KW-1185">Reference proteome</keyword>
<dbReference type="SUPFAM" id="SSF52540">
    <property type="entry name" value="P-loop containing nucleoside triphosphate hydrolases"/>
    <property type="match status" value="1"/>
</dbReference>
<comment type="caution">
    <text evidence="2">The sequence shown here is derived from an EMBL/GenBank/DDBJ whole genome shotgun (WGS) entry which is preliminary data.</text>
</comment>
<feature type="transmembrane region" description="Helical" evidence="1">
    <location>
        <begin position="272"/>
        <end position="291"/>
    </location>
</feature>
<organism evidence="2 3">
    <name type="scientific">Ditylenchus destructor</name>
    <dbReference type="NCBI Taxonomy" id="166010"/>
    <lineage>
        <taxon>Eukaryota</taxon>
        <taxon>Metazoa</taxon>
        <taxon>Ecdysozoa</taxon>
        <taxon>Nematoda</taxon>
        <taxon>Chromadorea</taxon>
        <taxon>Rhabditida</taxon>
        <taxon>Tylenchina</taxon>
        <taxon>Tylenchomorpha</taxon>
        <taxon>Sphaerularioidea</taxon>
        <taxon>Anguinidae</taxon>
        <taxon>Anguininae</taxon>
        <taxon>Ditylenchus</taxon>
    </lineage>
</organism>
<gene>
    <name evidence="2" type="ORF">DdX_13292</name>
</gene>
<dbReference type="PANTHER" id="PTHR33844">
    <property type="entry name" value="SULFOTRANSFER_1 DOMAIN-CONTAINING PROTEIN"/>
    <property type="match status" value="1"/>
</dbReference>
<keyword evidence="1" id="KW-0812">Transmembrane</keyword>
<accession>A0AAD4MVN5</accession>
<evidence type="ECO:0000256" key="1">
    <source>
        <dbReference type="SAM" id="Phobius"/>
    </source>
</evidence>
<name>A0AAD4MVN5_9BILA</name>
<evidence type="ECO:0000313" key="2">
    <source>
        <dbReference type="EMBL" id="KAI1706061.1"/>
    </source>
</evidence>
<proteinExistence type="predicted"/>
<reference evidence="2" key="1">
    <citation type="submission" date="2022-01" db="EMBL/GenBank/DDBJ databases">
        <title>Genome Sequence Resource for Two Populations of Ditylenchus destructor, the Migratory Endoparasitic Phytonematode.</title>
        <authorList>
            <person name="Zhang H."/>
            <person name="Lin R."/>
            <person name="Xie B."/>
        </authorList>
    </citation>
    <scope>NUCLEOTIDE SEQUENCE</scope>
    <source>
        <strain evidence="2">BazhouSP</strain>
    </source>
</reference>